<dbReference type="InterPro" id="IPR029063">
    <property type="entry name" value="SAM-dependent_MTases_sf"/>
</dbReference>
<dbReference type="Gene3D" id="1.10.150.330">
    <property type="entry name" value="zn-dependent alcohol dehydrogenase"/>
    <property type="match status" value="1"/>
</dbReference>
<gene>
    <name evidence="1" type="ORF">N7Z68_18745</name>
</gene>
<evidence type="ECO:0008006" key="3">
    <source>
        <dbReference type="Google" id="ProtNLM"/>
    </source>
</evidence>
<keyword evidence="2" id="KW-1185">Reference proteome</keyword>
<comment type="caution">
    <text evidence="1">The sequence shown here is derived from an EMBL/GenBank/DDBJ whole genome shotgun (WGS) entry which is preliminary data.</text>
</comment>
<name>A0ABT5VIX9_9BACI</name>
<dbReference type="SUPFAM" id="SSF53335">
    <property type="entry name" value="S-adenosyl-L-methionine-dependent methyltransferases"/>
    <property type="match status" value="1"/>
</dbReference>
<accession>A0ABT5VIX9</accession>
<protein>
    <recommendedName>
        <fullName evidence="3">Class I SAM-dependent methyltransferase</fullName>
    </recommendedName>
</protein>
<organism evidence="1 2">
    <name type="scientific">Alkalihalobacterium chitinilyticum</name>
    <dbReference type="NCBI Taxonomy" id="2980103"/>
    <lineage>
        <taxon>Bacteria</taxon>
        <taxon>Bacillati</taxon>
        <taxon>Bacillota</taxon>
        <taxon>Bacilli</taxon>
        <taxon>Bacillales</taxon>
        <taxon>Bacillaceae</taxon>
        <taxon>Alkalihalobacterium</taxon>
    </lineage>
</organism>
<evidence type="ECO:0000313" key="1">
    <source>
        <dbReference type="EMBL" id="MDE5415403.1"/>
    </source>
</evidence>
<evidence type="ECO:0000313" key="2">
    <source>
        <dbReference type="Proteomes" id="UP001148125"/>
    </source>
</evidence>
<dbReference type="Gene3D" id="3.40.50.150">
    <property type="entry name" value="Vaccinia Virus protein VP39"/>
    <property type="match status" value="1"/>
</dbReference>
<sequence>MKQVAWDSVGLNFWKLGRDTAKPSSDTLDWYTENVTETNSVLIIGGTTVDLINAMEVVGAKVSVVDFSSRICNELRDYVSAQTKIINQDVVNDFKNWGETYDLICSDTLINRFDQDEANRFQENLYNILKDNGKMKSTVKIGMYPMDHELIQFAKNNEISIDFWDEDSNTMDYSKAKPILENALIPHGNINKEDLIAWYGNRCKEKRFYENDLRLLFNSWSSVSIIRDYNDRVKVEVQK</sequence>
<dbReference type="EMBL" id="JAOTPO010000015">
    <property type="protein sequence ID" value="MDE5415403.1"/>
    <property type="molecule type" value="Genomic_DNA"/>
</dbReference>
<proteinExistence type="predicted"/>
<dbReference type="RefSeq" id="WP_275119997.1">
    <property type="nucleotide sequence ID" value="NZ_JAOTPO010000015.1"/>
</dbReference>
<dbReference type="Proteomes" id="UP001148125">
    <property type="component" value="Unassembled WGS sequence"/>
</dbReference>
<reference evidence="1" key="1">
    <citation type="submission" date="2024-05" db="EMBL/GenBank/DDBJ databases">
        <title>Alkalihalobacillus sp. strain MEB203 novel alkaliphilic bacterium from Lonar Lake, India.</title>
        <authorList>
            <person name="Joshi A."/>
            <person name="Thite S."/>
            <person name="Mengade P."/>
        </authorList>
    </citation>
    <scope>NUCLEOTIDE SEQUENCE</scope>
    <source>
        <strain evidence="1">MEB 203</strain>
    </source>
</reference>